<dbReference type="OrthoDB" id="1269223at2759"/>
<accession>A0A2G2XSV8</accession>
<dbReference type="Gene3D" id="3.80.10.10">
    <property type="entry name" value="Ribonuclease Inhibitor"/>
    <property type="match status" value="1"/>
</dbReference>
<reference evidence="2" key="2">
    <citation type="journal article" date="2017" name="J. Anim. Genet.">
        <title>Multiple reference genome sequences of hot pepper reveal the massive evolution of plant disease resistance genes by retroduplication.</title>
        <authorList>
            <person name="Kim S."/>
            <person name="Park J."/>
            <person name="Yeom S.-I."/>
            <person name="Kim Y.-M."/>
            <person name="Seo E."/>
            <person name="Kim K.-T."/>
            <person name="Kim M.-S."/>
            <person name="Lee J.M."/>
            <person name="Cheong K."/>
            <person name="Shin H.-S."/>
            <person name="Kim S.-B."/>
            <person name="Han K."/>
            <person name="Lee J."/>
            <person name="Park M."/>
            <person name="Lee H.-A."/>
            <person name="Lee H.-Y."/>
            <person name="Lee Y."/>
            <person name="Oh S."/>
            <person name="Lee J.H."/>
            <person name="Choi E."/>
            <person name="Choi E."/>
            <person name="Lee S.E."/>
            <person name="Jeon J."/>
            <person name="Kim H."/>
            <person name="Choi G."/>
            <person name="Song H."/>
            <person name="Lee J."/>
            <person name="Lee S.-C."/>
            <person name="Kwon J.-K."/>
            <person name="Lee H.-Y."/>
            <person name="Koo N."/>
            <person name="Hong Y."/>
            <person name="Kim R.W."/>
            <person name="Kang W.-H."/>
            <person name="Huh J.H."/>
            <person name="Kang B.-C."/>
            <person name="Yang T.-J."/>
            <person name="Lee Y.-H."/>
            <person name="Bennetzen J.L."/>
            <person name="Choi D."/>
        </authorList>
    </citation>
    <scope>NUCLEOTIDE SEQUENCE [LARGE SCALE GENOMIC DNA]</scope>
    <source>
        <strain evidence="2">cv. PBC81</strain>
    </source>
</reference>
<proteinExistence type="predicted"/>
<dbReference type="AlphaFoldDB" id="A0A2G2XSV8"/>
<dbReference type="PANTHER" id="PTHR15140:SF40">
    <property type="entry name" value="LATE BLIGHT RESISTANCE PROTEIN HOMOLOG R1C-3"/>
    <property type="match status" value="1"/>
</dbReference>
<dbReference type="Proteomes" id="UP000224567">
    <property type="component" value="Unassembled WGS sequence"/>
</dbReference>
<sequence>MLESNKTNCFDECPMLSVEFIGHPKFNTWNISNPLLVKIRLIPVLHFPYEKLPSSWPSAIQSLSHLRISSAAIWKMTKLRHIENLKTFRAYRKHVDDRTPRFWWRFPNIEELSCLLIEDLPSCPMFPSVEVHTRILSLDLVVRYMGFGDPVGRDNYLVFPSNLRLLCIGGCFSTKKMILNIARLKNLERLTLKRGFPWGKIEYDCWDFTNVEFPAVEDGRVESFRGILSASSATSYKRMSLLQGDPS</sequence>
<dbReference type="PANTHER" id="PTHR15140">
    <property type="entry name" value="TUBULIN-SPECIFIC CHAPERONE E"/>
    <property type="match status" value="1"/>
</dbReference>
<dbReference type="EMBL" id="MLFT02000001">
    <property type="protein sequence ID" value="PHT60550.1"/>
    <property type="molecule type" value="Genomic_DNA"/>
</dbReference>
<dbReference type="SUPFAM" id="SSF52047">
    <property type="entry name" value="RNI-like"/>
    <property type="match status" value="1"/>
</dbReference>
<comment type="caution">
    <text evidence="1">The sequence shown here is derived from an EMBL/GenBank/DDBJ whole genome shotgun (WGS) entry which is preliminary data.</text>
</comment>
<reference evidence="1 2" key="1">
    <citation type="journal article" date="2017" name="Genome Biol.">
        <title>New reference genome sequences of hot pepper reveal the massive evolution of plant disease-resistance genes by retroduplication.</title>
        <authorList>
            <person name="Kim S."/>
            <person name="Park J."/>
            <person name="Yeom S.I."/>
            <person name="Kim Y.M."/>
            <person name="Seo E."/>
            <person name="Kim K.T."/>
            <person name="Kim M.S."/>
            <person name="Lee J.M."/>
            <person name="Cheong K."/>
            <person name="Shin H.S."/>
            <person name="Kim S.B."/>
            <person name="Han K."/>
            <person name="Lee J."/>
            <person name="Park M."/>
            <person name="Lee H.A."/>
            <person name="Lee H.Y."/>
            <person name="Lee Y."/>
            <person name="Oh S."/>
            <person name="Lee J.H."/>
            <person name="Choi E."/>
            <person name="Choi E."/>
            <person name="Lee S.E."/>
            <person name="Jeon J."/>
            <person name="Kim H."/>
            <person name="Choi G."/>
            <person name="Song H."/>
            <person name="Lee J."/>
            <person name="Lee S.C."/>
            <person name="Kwon J.K."/>
            <person name="Lee H.Y."/>
            <person name="Koo N."/>
            <person name="Hong Y."/>
            <person name="Kim R.W."/>
            <person name="Kang W.H."/>
            <person name="Huh J.H."/>
            <person name="Kang B.C."/>
            <person name="Yang T.J."/>
            <person name="Lee Y.H."/>
            <person name="Bennetzen J.L."/>
            <person name="Choi D."/>
        </authorList>
    </citation>
    <scope>NUCLEOTIDE SEQUENCE [LARGE SCALE GENOMIC DNA]</scope>
    <source>
        <strain evidence="2">cv. PBC81</strain>
    </source>
</reference>
<evidence type="ECO:0000313" key="2">
    <source>
        <dbReference type="Proteomes" id="UP000224567"/>
    </source>
</evidence>
<organism evidence="1 2">
    <name type="scientific">Capsicum baccatum</name>
    <name type="common">Peruvian pepper</name>
    <dbReference type="NCBI Taxonomy" id="33114"/>
    <lineage>
        <taxon>Eukaryota</taxon>
        <taxon>Viridiplantae</taxon>
        <taxon>Streptophyta</taxon>
        <taxon>Embryophyta</taxon>
        <taxon>Tracheophyta</taxon>
        <taxon>Spermatophyta</taxon>
        <taxon>Magnoliopsida</taxon>
        <taxon>eudicotyledons</taxon>
        <taxon>Gunneridae</taxon>
        <taxon>Pentapetalae</taxon>
        <taxon>asterids</taxon>
        <taxon>lamiids</taxon>
        <taxon>Solanales</taxon>
        <taxon>Solanaceae</taxon>
        <taxon>Solanoideae</taxon>
        <taxon>Capsiceae</taxon>
        <taxon>Capsicum</taxon>
    </lineage>
</organism>
<name>A0A2G2XSV8_CAPBA</name>
<evidence type="ECO:0000313" key="1">
    <source>
        <dbReference type="EMBL" id="PHT60550.1"/>
    </source>
</evidence>
<gene>
    <name evidence="1" type="ORF">CQW23_02913</name>
</gene>
<dbReference type="InterPro" id="IPR032675">
    <property type="entry name" value="LRR_dom_sf"/>
</dbReference>
<protein>
    <submittedName>
        <fullName evidence="1">Uncharacterized protein</fullName>
    </submittedName>
</protein>
<keyword evidence="2" id="KW-1185">Reference proteome</keyword>